<keyword evidence="9" id="KW-1185">Reference proteome</keyword>
<evidence type="ECO:0000313" key="10">
    <source>
        <dbReference type="Proteomes" id="UP001056132"/>
    </source>
</evidence>
<keyword evidence="1" id="KW-0805">Transcription regulation</keyword>
<dbReference type="PROSITE" id="PS51077">
    <property type="entry name" value="HTH_ICLR"/>
    <property type="match status" value="1"/>
</dbReference>
<dbReference type="GO" id="GO:0003700">
    <property type="term" value="F:DNA-binding transcription factor activity"/>
    <property type="evidence" value="ECO:0007669"/>
    <property type="project" value="TreeGrafter"/>
</dbReference>
<keyword evidence="3" id="KW-0804">Transcription</keyword>
<organism evidence="8 10">
    <name type="scientific">Cupriavidus campinensis</name>
    <dbReference type="NCBI Taxonomy" id="151783"/>
    <lineage>
        <taxon>Bacteria</taxon>
        <taxon>Pseudomonadati</taxon>
        <taxon>Pseudomonadota</taxon>
        <taxon>Betaproteobacteria</taxon>
        <taxon>Burkholderiales</taxon>
        <taxon>Burkholderiaceae</taxon>
        <taxon>Cupriavidus</taxon>
    </lineage>
</organism>
<dbReference type="InterPro" id="IPR005471">
    <property type="entry name" value="Tscrpt_reg_IclR_N"/>
</dbReference>
<dbReference type="RefSeq" id="WP_144198155.1">
    <property type="nucleotide sequence ID" value="NZ_CP043441.1"/>
</dbReference>
<reference evidence="8" key="2">
    <citation type="journal article" date="2022" name="Microbiol. Resour. Announc.">
        <title>Genome Sequence of Cupriavidus campinensis Strain G5, a Member of a Bacterial Consortium Capable of Polyethylene Degradation.</title>
        <authorList>
            <person name="Schneider B."/>
            <person name="Pfeiffer F."/>
            <person name="Dyall-Smith M."/>
            <person name="Kunte H.J."/>
        </authorList>
    </citation>
    <scope>NUCLEOTIDE SEQUENCE</scope>
    <source>
        <strain evidence="8">G5</strain>
    </source>
</reference>
<dbReference type="InterPro" id="IPR036390">
    <property type="entry name" value="WH_DNA-bd_sf"/>
</dbReference>
<dbReference type="PROSITE" id="PS51078">
    <property type="entry name" value="ICLR_ED"/>
    <property type="match status" value="1"/>
</dbReference>
<dbReference type="InterPro" id="IPR014757">
    <property type="entry name" value="Tscrpt_reg_IclR_C"/>
</dbReference>
<protein>
    <submittedName>
        <fullName evidence="8">IclR family transcriptional regulator</fullName>
    </submittedName>
</protein>
<evidence type="ECO:0000313" key="8">
    <source>
        <dbReference type="EMBL" id="URF06342.1"/>
    </source>
</evidence>
<dbReference type="InterPro" id="IPR050707">
    <property type="entry name" value="HTH_MetabolicPath_Reg"/>
</dbReference>
<reference evidence="7 9" key="1">
    <citation type="submission" date="2019-05" db="EMBL/GenBank/DDBJ databases">
        <title>Whole genome sequence analysis of Cupriavidus campinensis S14E4C strain.</title>
        <authorList>
            <person name="Abbaszade G."/>
            <person name="Szabo A."/>
            <person name="Toumi M."/>
            <person name="Toth E."/>
        </authorList>
    </citation>
    <scope>NUCLEOTIDE SEQUENCE [LARGE SCALE GENOMIC DNA]</scope>
    <source>
        <strain evidence="7 9">S14E4C</strain>
    </source>
</reference>
<name>A0AAE9L2W6_9BURK</name>
<feature type="compositionally biased region" description="Low complexity" evidence="4">
    <location>
        <begin position="21"/>
        <end position="32"/>
    </location>
</feature>
<feature type="domain" description="HTH iclR-type" evidence="5">
    <location>
        <begin position="41"/>
        <end position="103"/>
    </location>
</feature>
<dbReference type="Proteomes" id="UP001056132">
    <property type="component" value="Chromosome 2"/>
</dbReference>
<evidence type="ECO:0000256" key="3">
    <source>
        <dbReference type="ARBA" id="ARBA00023163"/>
    </source>
</evidence>
<dbReference type="Pfam" id="PF01614">
    <property type="entry name" value="IclR_C"/>
    <property type="match status" value="1"/>
</dbReference>
<evidence type="ECO:0000313" key="9">
    <source>
        <dbReference type="Proteomes" id="UP000318943"/>
    </source>
</evidence>
<dbReference type="SUPFAM" id="SSF55781">
    <property type="entry name" value="GAF domain-like"/>
    <property type="match status" value="1"/>
</dbReference>
<dbReference type="GO" id="GO:0003677">
    <property type="term" value="F:DNA binding"/>
    <property type="evidence" value="ECO:0007669"/>
    <property type="project" value="UniProtKB-KW"/>
</dbReference>
<accession>A0AAE9L2W6</accession>
<evidence type="ECO:0000256" key="2">
    <source>
        <dbReference type="ARBA" id="ARBA00023125"/>
    </source>
</evidence>
<dbReference type="Gene3D" id="1.10.10.10">
    <property type="entry name" value="Winged helix-like DNA-binding domain superfamily/Winged helix DNA-binding domain"/>
    <property type="match status" value="1"/>
</dbReference>
<keyword evidence="2" id="KW-0238">DNA-binding</keyword>
<dbReference type="Pfam" id="PF09339">
    <property type="entry name" value="HTH_IclR"/>
    <property type="match status" value="1"/>
</dbReference>
<evidence type="ECO:0000259" key="6">
    <source>
        <dbReference type="PROSITE" id="PS51078"/>
    </source>
</evidence>
<dbReference type="KEGG" id="ccam:M5D45_24845"/>
<reference evidence="8" key="3">
    <citation type="submission" date="2022-05" db="EMBL/GenBank/DDBJ databases">
        <authorList>
            <person name="Kunte H.-J."/>
        </authorList>
    </citation>
    <scope>NUCLEOTIDE SEQUENCE</scope>
    <source>
        <strain evidence="8">G5</strain>
    </source>
</reference>
<evidence type="ECO:0000256" key="1">
    <source>
        <dbReference type="ARBA" id="ARBA00023015"/>
    </source>
</evidence>
<dbReference type="AlphaFoldDB" id="A0AAE9L2W6"/>
<evidence type="ECO:0000313" key="7">
    <source>
        <dbReference type="EMBL" id="TSP12002.1"/>
    </source>
</evidence>
<dbReference type="GO" id="GO:0045892">
    <property type="term" value="P:negative regulation of DNA-templated transcription"/>
    <property type="evidence" value="ECO:0007669"/>
    <property type="project" value="TreeGrafter"/>
</dbReference>
<proteinExistence type="predicted"/>
<dbReference type="PANTHER" id="PTHR30136">
    <property type="entry name" value="HELIX-TURN-HELIX TRANSCRIPTIONAL REGULATOR, ICLR FAMILY"/>
    <property type="match status" value="1"/>
</dbReference>
<dbReference type="EMBL" id="VCIZ01000007">
    <property type="protein sequence ID" value="TSP12002.1"/>
    <property type="molecule type" value="Genomic_DNA"/>
</dbReference>
<dbReference type="SMART" id="SM00346">
    <property type="entry name" value="HTH_ICLR"/>
    <property type="match status" value="1"/>
</dbReference>
<dbReference type="Gene3D" id="3.30.450.40">
    <property type="match status" value="1"/>
</dbReference>
<evidence type="ECO:0000259" key="5">
    <source>
        <dbReference type="PROSITE" id="PS51077"/>
    </source>
</evidence>
<feature type="region of interest" description="Disordered" evidence="4">
    <location>
        <begin position="1"/>
        <end position="34"/>
    </location>
</feature>
<dbReference type="InterPro" id="IPR036388">
    <property type="entry name" value="WH-like_DNA-bd_sf"/>
</dbReference>
<dbReference type="EMBL" id="CP097331">
    <property type="protein sequence ID" value="URF06342.1"/>
    <property type="molecule type" value="Genomic_DNA"/>
</dbReference>
<gene>
    <name evidence="7" type="ORF">FGG12_13345</name>
    <name evidence="8" type="ORF">M5D45_24845</name>
</gene>
<dbReference type="SUPFAM" id="SSF46785">
    <property type="entry name" value="Winged helix' DNA-binding domain"/>
    <property type="match status" value="1"/>
</dbReference>
<sequence>METQRIGRNTKPKKLNGRVSAPAKNTPAADAAVSGAPSLGGAMADRTLRLLHAVAGASRAMTLADLVAELGLPKATTHRLCAQLLASGYLARDVDERFYVVGPTLRRLALDTLNHDGLRGLRHEVLASLVQEVGETCNFTTLDGASVMYLDRVEAPWPWRLTLDAGAHVPLHCTASGKLFLGLMAPAQREALLAQLPLEPLTPTSITSTQALRTECEKIAVNGYALDQEEFIPGLVAIAVPVLDGQGIARAAISVHAPSARMNVESAIGKLPALREAAARMRGLL</sequence>
<dbReference type="InterPro" id="IPR029016">
    <property type="entry name" value="GAF-like_dom_sf"/>
</dbReference>
<dbReference type="Proteomes" id="UP000318943">
    <property type="component" value="Unassembled WGS sequence"/>
</dbReference>
<feature type="domain" description="IclR-ED" evidence="6">
    <location>
        <begin position="104"/>
        <end position="285"/>
    </location>
</feature>
<dbReference type="PANTHER" id="PTHR30136:SF35">
    <property type="entry name" value="HTH-TYPE TRANSCRIPTIONAL REGULATOR RV1719"/>
    <property type="match status" value="1"/>
</dbReference>
<evidence type="ECO:0000256" key="4">
    <source>
        <dbReference type="SAM" id="MobiDB-lite"/>
    </source>
</evidence>